<feature type="non-terminal residue" evidence="2">
    <location>
        <position position="34"/>
    </location>
</feature>
<evidence type="ECO:0000313" key="3">
    <source>
        <dbReference type="Proteomes" id="UP000198618"/>
    </source>
</evidence>
<reference evidence="2 3" key="1">
    <citation type="submission" date="2016-10" db="EMBL/GenBank/DDBJ databases">
        <authorList>
            <person name="de Groot N.N."/>
        </authorList>
    </citation>
    <scope>NUCLEOTIDE SEQUENCE [LARGE SCALE GENOMIC DNA]</scope>
    <source>
        <strain evidence="2 3">IBRC-M 10780</strain>
    </source>
</reference>
<dbReference type="EMBL" id="FOHE01000026">
    <property type="protein sequence ID" value="SET76351.1"/>
    <property type="molecule type" value="Genomic_DNA"/>
</dbReference>
<dbReference type="EMBL" id="FOHE01000040">
    <property type="protein sequence ID" value="SET84873.1"/>
    <property type="molecule type" value="Genomic_DNA"/>
</dbReference>
<dbReference type="STRING" id="930131.SAMN05216389_1261"/>
<organism evidence="2 3">
    <name type="scientific">Oceanobacillus limi</name>
    <dbReference type="NCBI Taxonomy" id="930131"/>
    <lineage>
        <taxon>Bacteria</taxon>
        <taxon>Bacillati</taxon>
        <taxon>Bacillota</taxon>
        <taxon>Bacilli</taxon>
        <taxon>Bacillales</taxon>
        <taxon>Bacillaceae</taxon>
        <taxon>Oceanobacillus</taxon>
    </lineage>
</organism>
<gene>
    <name evidence="1" type="ORF">SAMN05216389_1261</name>
    <name evidence="2" type="ORF">SAMN05216389_1401</name>
</gene>
<sequence>MNFVQPVRDPEVIREIKRYLREQSERDYMLFVTG</sequence>
<keyword evidence="3" id="KW-1185">Reference proteome</keyword>
<protein>
    <submittedName>
        <fullName evidence="2">Uncharacterized protein</fullName>
    </submittedName>
</protein>
<dbReference type="AlphaFoldDB" id="A0A1I0HP32"/>
<evidence type="ECO:0000313" key="2">
    <source>
        <dbReference type="EMBL" id="SET84873.1"/>
    </source>
</evidence>
<evidence type="ECO:0000313" key="1">
    <source>
        <dbReference type="EMBL" id="SET76351.1"/>
    </source>
</evidence>
<name>A0A1I0HP32_9BACI</name>
<accession>A0A1I0HP32</accession>
<dbReference type="Proteomes" id="UP000198618">
    <property type="component" value="Unassembled WGS sequence"/>
</dbReference>
<proteinExistence type="predicted"/>